<dbReference type="Proteomes" id="UP000612352">
    <property type="component" value="Unassembled WGS sequence"/>
</dbReference>
<dbReference type="PANTHER" id="PTHR10938:SF0">
    <property type="entry name" value="TRANSLATION INITIATION FACTOR IF-3, MITOCHONDRIAL"/>
    <property type="match status" value="1"/>
</dbReference>
<evidence type="ECO:0000313" key="9">
    <source>
        <dbReference type="EMBL" id="MBK0331056.1"/>
    </source>
</evidence>
<dbReference type="Pfam" id="PF00707">
    <property type="entry name" value="IF3_C"/>
    <property type="match status" value="1"/>
</dbReference>
<dbReference type="Pfam" id="PF05198">
    <property type="entry name" value="IF3_N"/>
    <property type="match status" value="1"/>
</dbReference>
<feature type="domain" description="Translation initiation factor 3 C-terminal" evidence="7">
    <location>
        <begin position="144"/>
        <end position="225"/>
    </location>
</feature>
<dbReference type="PANTHER" id="PTHR10938">
    <property type="entry name" value="TRANSLATION INITIATION FACTOR IF-3"/>
    <property type="match status" value="1"/>
</dbReference>
<comment type="function">
    <text evidence="4">IF-3 binds to the 30S ribosomal subunit and shifts the equilibrium between 70S ribosomes and their 50S and 30S subunits in favor of the free subunits, thus enhancing the availability of 30S subunits on which protein synthesis initiation begins.</text>
</comment>
<dbReference type="NCBIfam" id="TIGR00168">
    <property type="entry name" value="infC"/>
    <property type="match status" value="1"/>
</dbReference>
<dbReference type="SUPFAM" id="SSF54364">
    <property type="entry name" value="Translation initiation factor IF3, N-terminal domain"/>
    <property type="match status" value="1"/>
</dbReference>
<feature type="compositionally biased region" description="Low complexity" evidence="6">
    <location>
        <begin position="254"/>
        <end position="272"/>
    </location>
</feature>
<dbReference type="InterPro" id="IPR036788">
    <property type="entry name" value="T_IF-3_C_sf"/>
</dbReference>
<evidence type="ECO:0000256" key="3">
    <source>
        <dbReference type="ARBA" id="ARBA00022917"/>
    </source>
</evidence>
<feature type="compositionally biased region" description="Basic and acidic residues" evidence="6">
    <location>
        <begin position="241"/>
        <end position="252"/>
    </location>
</feature>
<evidence type="ECO:0000256" key="5">
    <source>
        <dbReference type="NCBIfam" id="TIGR00168"/>
    </source>
</evidence>
<evidence type="ECO:0000259" key="8">
    <source>
        <dbReference type="Pfam" id="PF05198"/>
    </source>
</evidence>
<feature type="region of interest" description="Disordered" evidence="6">
    <location>
        <begin position="224"/>
        <end position="272"/>
    </location>
</feature>
<comment type="subcellular location">
    <subcellularLocation>
        <location evidence="4">Cytoplasm</location>
    </subcellularLocation>
</comment>
<dbReference type="Gene3D" id="3.10.20.80">
    <property type="entry name" value="Translation initiation factor 3 (IF-3), N-terminal domain"/>
    <property type="match status" value="1"/>
</dbReference>
<name>A0ABS1B8S5_9MICO</name>
<dbReference type="InterPro" id="IPR019815">
    <property type="entry name" value="Translation_initiation_fac_3_C"/>
</dbReference>
<keyword evidence="10" id="KW-1185">Reference proteome</keyword>
<proteinExistence type="inferred from homology"/>
<keyword evidence="4" id="KW-0963">Cytoplasm</keyword>
<dbReference type="InterPro" id="IPR019814">
    <property type="entry name" value="Translation_initiation_fac_3_N"/>
</dbReference>
<dbReference type="SUPFAM" id="SSF55200">
    <property type="entry name" value="Translation initiation factor IF3, C-terminal domain"/>
    <property type="match status" value="1"/>
</dbReference>
<evidence type="ECO:0000313" key="10">
    <source>
        <dbReference type="Proteomes" id="UP000612352"/>
    </source>
</evidence>
<protein>
    <recommendedName>
        <fullName evidence="4 5">Translation initiation factor IF-3</fullName>
    </recommendedName>
</protein>
<evidence type="ECO:0000259" key="7">
    <source>
        <dbReference type="Pfam" id="PF00707"/>
    </source>
</evidence>
<gene>
    <name evidence="4" type="primary">infC</name>
    <name evidence="9" type="ORF">I8D64_06525</name>
</gene>
<comment type="subunit">
    <text evidence="4">Monomer.</text>
</comment>
<dbReference type="Gene3D" id="3.30.110.10">
    <property type="entry name" value="Translation initiation factor 3 (IF-3), C-terminal domain"/>
    <property type="match status" value="1"/>
</dbReference>
<keyword evidence="3 4" id="KW-0648">Protein biosynthesis</keyword>
<dbReference type="HAMAP" id="MF_00080">
    <property type="entry name" value="IF_3"/>
    <property type="match status" value="1"/>
</dbReference>
<feature type="domain" description="Translation initiation factor 3 N-terminal" evidence="8">
    <location>
        <begin position="65"/>
        <end position="133"/>
    </location>
</feature>
<feature type="compositionally biased region" description="Basic residues" evidence="6">
    <location>
        <begin position="226"/>
        <end position="240"/>
    </location>
</feature>
<dbReference type="InterPro" id="IPR001288">
    <property type="entry name" value="Translation_initiation_fac_3"/>
</dbReference>
<reference evidence="9 10" key="1">
    <citation type="submission" date="2020-12" db="EMBL/GenBank/DDBJ databases">
        <title>Brachybacterium sp. MASK1Z-5, whole genome shotgun sequence.</title>
        <authorList>
            <person name="Tuo L."/>
        </authorList>
    </citation>
    <scope>NUCLEOTIDE SEQUENCE [LARGE SCALE GENOMIC DNA]</scope>
    <source>
        <strain evidence="9 10">MASK1Z-5</strain>
    </source>
</reference>
<accession>A0ABS1B8S5</accession>
<evidence type="ECO:0000256" key="2">
    <source>
        <dbReference type="ARBA" id="ARBA00022540"/>
    </source>
</evidence>
<dbReference type="InterPro" id="IPR036787">
    <property type="entry name" value="T_IF-3_N_sf"/>
</dbReference>
<keyword evidence="2 4" id="KW-0396">Initiation factor</keyword>
<evidence type="ECO:0000256" key="1">
    <source>
        <dbReference type="ARBA" id="ARBA00005439"/>
    </source>
</evidence>
<dbReference type="EMBL" id="JAEDAJ010000003">
    <property type="protein sequence ID" value="MBK0331056.1"/>
    <property type="molecule type" value="Genomic_DNA"/>
</dbReference>
<sequence length="272" mass="29831">MTFPFASGASPTSRRAVVGVVSQPDVRVGGAPVRRVHSRPPHPCGGLRHVVGHRGEETPISEQRINGQIRVPKVLLVGPNGEQVGTVRVEDALRLAAEADLDLVEVAPGANPPVCRLMDYGKYKYEANMKARESRKNQTNTLQKEIRMGLKIDTHDYETKRRNVEKFLAGGDKVKVMVRFRGREQARPERGIQLLGRMAEDVSELGFVESHPRQDGRTMVMVLGPVKKKSQARAEARKRRTDAEKAAAKEPASEDAATASSEDSGSTPDPQS</sequence>
<evidence type="ECO:0000256" key="4">
    <source>
        <dbReference type="HAMAP-Rule" id="MF_00080"/>
    </source>
</evidence>
<dbReference type="GO" id="GO:0003743">
    <property type="term" value="F:translation initiation factor activity"/>
    <property type="evidence" value="ECO:0007669"/>
    <property type="project" value="UniProtKB-KW"/>
</dbReference>
<comment type="caution">
    <text evidence="9">The sequence shown here is derived from an EMBL/GenBank/DDBJ whole genome shotgun (WGS) entry which is preliminary data.</text>
</comment>
<organism evidence="9 10">
    <name type="scientific">Brachybacterium halotolerans</name>
    <dbReference type="NCBI Taxonomy" id="2795215"/>
    <lineage>
        <taxon>Bacteria</taxon>
        <taxon>Bacillati</taxon>
        <taxon>Actinomycetota</taxon>
        <taxon>Actinomycetes</taxon>
        <taxon>Micrococcales</taxon>
        <taxon>Dermabacteraceae</taxon>
        <taxon>Brachybacterium</taxon>
    </lineage>
</organism>
<evidence type="ECO:0000256" key="6">
    <source>
        <dbReference type="SAM" id="MobiDB-lite"/>
    </source>
</evidence>
<comment type="similarity">
    <text evidence="1 4">Belongs to the IF-3 family.</text>
</comment>